<sequence length="46" mass="5441">MNRCLNIYLLLVSESQQVENFFFNAIKLIRPRLTTLIYVNIPISLE</sequence>
<evidence type="ECO:0000313" key="2">
    <source>
        <dbReference type="Proteomes" id="UP000198553"/>
    </source>
</evidence>
<dbReference type="AlphaFoldDB" id="A0A1H8AT80"/>
<organism evidence="1 2">
    <name type="scientific">Mesobacillus persicus</name>
    <dbReference type="NCBI Taxonomy" id="930146"/>
    <lineage>
        <taxon>Bacteria</taxon>
        <taxon>Bacillati</taxon>
        <taxon>Bacillota</taxon>
        <taxon>Bacilli</taxon>
        <taxon>Bacillales</taxon>
        <taxon>Bacillaceae</taxon>
        <taxon>Mesobacillus</taxon>
    </lineage>
</organism>
<dbReference type="Proteomes" id="UP000198553">
    <property type="component" value="Unassembled WGS sequence"/>
</dbReference>
<accession>A0A1H8AT80</accession>
<dbReference type="EMBL" id="FOBW01000005">
    <property type="protein sequence ID" value="SEM73915.1"/>
    <property type="molecule type" value="Genomic_DNA"/>
</dbReference>
<name>A0A1H8AT80_9BACI</name>
<protein>
    <submittedName>
        <fullName evidence="1">Uncharacterized protein</fullName>
    </submittedName>
</protein>
<reference evidence="2" key="1">
    <citation type="submission" date="2016-10" db="EMBL/GenBank/DDBJ databases">
        <authorList>
            <person name="Varghese N."/>
            <person name="Submissions S."/>
        </authorList>
    </citation>
    <scope>NUCLEOTIDE SEQUENCE [LARGE SCALE GENOMIC DNA]</scope>
    <source>
        <strain evidence="2">B48,IBRC-M 10115,DSM 25386,CECT 8001</strain>
    </source>
</reference>
<gene>
    <name evidence="1" type="ORF">SAMN05192533_105146</name>
</gene>
<evidence type="ECO:0000313" key="1">
    <source>
        <dbReference type="EMBL" id="SEM73915.1"/>
    </source>
</evidence>
<dbReference type="STRING" id="930146.SAMN05192533_105146"/>
<proteinExistence type="predicted"/>
<keyword evidence="2" id="KW-1185">Reference proteome</keyword>